<feature type="compositionally biased region" description="Basic residues" evidence="6">
    <location>
        <begin position="151"/>
        <end position="167"/>
    </location>
</feature>
<dbReference type="EMBL" id="JAINDJ010000002">
    <property type="protein sequence ID" value="KAG9458935.1"/>
    <property type="molecule type" value="Genomic_DNA"/>
</dbReference>
<comment type="similarity">
    <text evidence="2">Belongs to the JARID1 histone demethylase family.</text>
</comment>
<dbReference type="GO" id="GO:0006357">
    <property type="term" value="P:regulation of transcription by RNA polymerase II"/>
    <property type="evidence" value="ECO:0007669"/>
    <property type="project" value="TreeGrafter"/>
</dbReference>
<dbReference type="GO" id="GO:0000118">
    <property type="term" value="C:histone deacetylase complex"/>
    <property type="evidence" value="ECO:0007669"/>
    <property type="project" value="TreeGrafter"/>
</dbReference>
<name>A0AAV7FFL0_ARIFI</name>
<dbReference type="InterPro" id="IPR003347">
    <property type="entry name" value="JmjC_dom"/>
</dbReference>
<evidence type="ECO:0000256" key="2">
    <source>
        <dbReference type="ARBA" id="ARBA00006801"/>
    </source>
</evidence>
<dbReference type="GO" id="GO:0008270">
    <property type="term" value="F:zinc ion binding"/>
    <property type="evidence" value="ECO:0007669"/>
    <property type="project" value="UniProtKB-KW"/>
</dbReference>
<proteinExistence type="inferred from homology"/>
<feature type="compositionally biased region" description="Basic residues" evidence="6">
    <location>
        <begin position="220"/>
        <end position="235"/>
    </location>
</feature>
<sequence length="1140" mass="126868">MEEAAESCRPAPPEESFCARQVGRSGRRCKRSRQEGRELCELHFFADLLYGEDSASSEGMSSTLPSRPPVDNTGVVPMKAISGEGQAAEEPKPRRRGQVRSFGQDDGATRCDTGGRKTLKRCRGAKMGSQARKLRKTDEEDGDLAGVAKGNTRRRGAKIGSRARKSRKTDGEVGDLVGVAKENTRGRGRGAKIGSRARKLKKTDGEVGDLVGVAKENTRGRGRGAKIGSRARKLKKTDGEVGDLAGENSPFVSLELSVFQASNGSRERRGRKESLSKLGAGLLVDGSLGGHTELPHEKGEKKRVAGDGKTKGILKGGNSDMGKMSRDVSGPVTRSESLGSLKKGSCAGYKVSRAGPLESLMCHQCQRNDKGEIVRCKRCKVKRFCVSCIRQWYPLMSKAAIAECCPFCRGNCNCKSCLRSFKCEEKKPGYGTVIMNEKQKRDENLYAHHLIRMLLPFLKKINQDQEIEKKLEAKIKGVLPSEIEVKETNIANDERIYCNRCKTSIVDFHRSCPRCLYDLCLSCCQEIRKVKEEVFTASSVLHDGGETTTPEPDPSHLCQKRSGVSDVHLQKKVPTMHLRPLAEWRANANGSICCPPQKLGGCGEGLLELECLLPPHRIQELQKNAEEIMESNVATLFPNVSDKCSCFKVDGSIVSDKKSLRKSANRNNSSDNYLYCPSAENIRDGDLGHFHMHWSNGEPVVVRDVLNFTSGLSWEPMVMWRAFREKKDSRSGLECLSVKALDCHDWCEVDINIHQFFRGYSEGLVNESNMPIMLKLRDWPPSNLFEERLPRHGAEFISALPYPEYTNPKTGSLNLAVKLPKKSLKPDLGPKTYIAYGTGKELVAGDSVTKLHCDMSDAVNLLTHTKDQLSLSQQPNEEPLVEKFLKQDLERKTERSSARNNLESKALQGSTLVASAREKVGGSSAMEERAADFSISEALSINATETSNNRQAERGFRSGLGSEPIDGGALWDIFRREDAVHLEKYLKEHHREFTHILGQPVEQVVHAIHDHSFYLTEDHKRKLKQEFGVEPWTFVQRLGEAVFIPAGCPHQVRNLKSCIKVAVDFVSSENVSHCFRLTEEFRLLPHDHHYKEDKLEVKKMTVYAIDHAVGVLQGKRILSPSEENDSPSCSRKQTKKNKSH</sequence>
<feature type="domain" description="JmjC" evidence="8">
    <location>
        <begin position="808"/>
        <end position="1082"/>
    </location>
</feature>
<comment type="subcellular location">
    <subcellularLocation>
        <location evidence="1">Nucleus</location>
    </subcellularLocation>
</comment>
<feature type="domain" description="RING-type" evidence="7">
    <location>
        <begin position="362"/>
        <end position="409"/>
    </location>
</feature>
<organism evidence="9 10">
    <name type="scientific">Aristolochia fimbriata</name>
    <name type="common">White veined hardy Dutchman's pipe vine</name>
    <dbReference type="NCBI Taxonomy" id="158543"/>
    <lineage>
        <taxon>Eukaryota</taxon>
        <taxon>Viridiplantae</taxon>
        <taxon>Streptophyta</taxon>
        <taxon>Embryophyta</taxon>
        <taxon>Tracheophyta</taxon>
        <taxon>Spermatophyta</taxon>
        <taxon>Magnoliopsida</taxon>
        <taxon>Magnoliidae</taxon>
        <taxon>Piperales</taxon>
        <taxon>Aristolochiaceae</taxon>
        <taxon>Aristolochia</taxon>
    </lineage>
</organism>
<dbReference type="SUPFAM" id="SSF51197">
    <property type="entry name" value="Clavaminate synthase-like"/>
    <property type="match status" value="1"/>
</dbReference>
<feature type="region of interest" description="Disordered" evidence="6">
    <location>
        <begin position="54"/>
        <end position="171"/>
    </location>
</feature>
<dbReference type="InterPro" id="IPR001841">
    <property type="entry name" value="Znf_RING"/>
</dbReference>
<dbReference type="GO" id="GO:0032454">
    <property type="term" value="F:histone H3K9 demethylase activity"/>
    <property type="evidence" value="ECO:0007669"/>
    <property type="project" value="InterPro"/>
</dbReference>
<dbReference type="GO" id="GO:0003712">
    <property type="term" value="F:transcription coregulator activity"/>
    <property type="evidence" value="ECO:0007669"/>
    <property type="project" value="TreeGrafter"/>
</dbReference>
<evidence type="ECO:0000256" key="4">
    <source>
        <dbReference type="ARBA" id="ARBA00023242"/>
    </source>
</evidence>
<evidence type="ECO:0000256" key="5">
    <source>
        <dbReference type="PROSITE-ProRule" id="PRU00175"/>
    </source>
</evidence>
<feature type="region of interest" description="Disordered" evidence="6">
    <location>
        <begin position="1"/>
        <end position="34"/>
    </location>
</feature>
<keyword evidence="4" id="KW-0539">Nucleus</keyword>
<evidence type="ECO:0000256" key="3">
    <source>
        <dbReference type="ARBA" id="ARBA00022723"/>
    </source>
</evidence>
<dbReference type="Proteomes" id="UP000825729">
    <property type="component" value="Unassembled WGS sequence"/>
</dbReference>
<dbReference type="PANTHER" id="PTHR12549:SF11">
    <property type="entry name" value="LYSINE-SPECIFIC DEMETHYLASE JMJ25"/>
    <property type="match status" value="1"/>
</dbReference>
<feature type="region of interest" description="Disordered" evidence="6">
    <location>
        <begin position="1116"/>
        <end position="1140"/>
    </location>
</feature>
<keyword evidence="3" id="KW-0479">Metal-binding</keyword>
<reference evidence="9 10" key="1">
    <citation type="submission" date="2021-07" db="EMBL/GenBank/DDBJ databases">
        <title>The Aristolochia fimbriata genome: insights into angiosperm evolution, floral development and chemical biosynthesis.</title>
        <authorList>
            <person name="Jiao Y."/>
        </authorList>
    </citation>
    <scope>NUCLEOTIDE SEQUENCE [LARGE SCALE GENOMIC DNA]</scope>
    <source>
        <strain evidence="9">IBCAS-2021</strain>
        <tissue evidence="9">Leaf</tissue>
    </source>
</reference>
<keyword evidence="10" id="KW-1185">Reference proteome</keyword>
<evidence type="ECO:0000313" key="9">
    <source>
        <dbReference type="EMBL" id="KAG9458935.1"/>
    </source>
</evidence>
<accession>A0AAV7FFL0</accession>
<evidence type="ECO:0008006" key="11">
    <source>
        <dbReference type="Google" id="ProtNLM"/>
    </source>
</evidence>
<feature type="region of interest" description="Disordered" evidence="6">
    <location>
        <begin position="220"/>
        <end position="241"/>
    </location>
</feature>
<evidence type="ECO:0000313" key="10">
    <source>
        <dbReference type="Proteomes" id="UP000825729"/>
    </source>
</evidence>
<gene>
    <name evidence="9" type="ORF">H6P81_003443</name>
</gene>
<evidence type="ECO:0000256" key="6">
    <source>
        <dbReference type="SAM" id="MobiDB-lite"/>
    </source>
</evidence>
<dbReference type="PROSITE" id="PS50089">
    <property type="entry name" value="ZF_RING_2"/>
    <property type="match status" value="1"/>
</dbReference>
<dbReference type="Pfam" id="PF02373">
    <property type="entry name" value="JmjC"/>
    <property type="match status" value="1"/>
</dbReference>
<protein>
    <recommendedName>
        <fullName evidence="11">Lysine-specific demethylase JMJ25-like</fullName>
    </recommendedName>
</protein>
<comment type="caution">
    <text evidence="9">The sequence shown here is derived from an EMBL/GenBank/DDBJ whole genome shotgun (WGS) entry which is preliminary data.</text>
</comment>
<feature type="compositionally biased region" description="Polar residues" evidence="6">
    <location>
        <begin position="54"/>
        <end position="65"/>
    </location>
</feature>
<evidence type="ECO:0000259" key="7">
    <source>
        <dbReference type="PROSITE" id="PS50089"/>
    </source>
</evidence>
<keyword evidence="5" id="KW-0863">Zinc-finger</keyword>
<dbReference type="AlphaFoldDB" id="A0AAV7FFL0"/>
<dbReference type="SMART" id="SM00558">
    <property type="entry name" value="JmjC"/>
    <property type="match status" value="1"/>
</dbReference>
<evidence type="ECO:0000256" key="1">
    <source>
        <dbReference type="ARBA" id="ARBA00004123"/>
    </source>
</evidence>
<dbReference type="GO" id="GO:0031490">
    <property type="term" value="F:chromatin DNA binding"/>
    <property type="evidence" value="ECO:0007669"/>
    <property type="project" value="TreeGrafter"/>
</dbReference>
<dbReference type="PROSITE" id="PS51184">
    <property type="entry name" value="JMJC"/>
    <property type="match status" value="1"/>
</dbReference>
<dbReference type="GO" id="GO:0000785">
    <property type="term" value="C:chromatin"/>
    <property type="evidence" value="ECO:0007669"/>
    <property type="project" value="TreeGrafter"/>
</dbReference>
<dbReference type="PANTHER" id="PTHR12549">
    <property type="entry name" value="JMJC DOMAIN-CONTAINING HISTONE DEMETHYLATION PROTEIN"/>
    <property type="match status" value="1"/>
</dbReference>
<dbReference type="Gene3D" id="2.60.120.650">
    <property type="entry name" value="Cupin"/>
    <property type="match status" value="1"/>
</dbReference>
<keyword evidence="5" id="KW-0862">Zinc</keyword>
<dbReference type="InterPro" id="IPR045109">
    <property type="entry name" value="LSDs-like"/>
</dbReference>
<feature type="compositionally biased region" description="Basic and acidic residues" evidence="6">
    <location>
        <begin position="293"/>
        <end position="310"/>
    </location>
</feature>
<evidence type="ECO:0000259" key="8">
    <source>
        <dbReference type="PROSITE" id="PS51184"/>
    </source>
</evidence>
<feature type="region of interest" description="Disordered" evidence="6">
    <location>
        <begin position="286"/>
        <end position="336"/>
    </location>
</feature>